<dbReference type="AlphaFoldDB" id="A0A6A6GZ97"/>
<dbReference type="InterPro" id="IPR052184">
    <property type="entry name" value="SDR_enzymes"/>
</dbReference>
<dbReference type="Pfam" id="PF00106">
    <property type="entry name" value="adh_short"/>
    <property type="match status" value="1"/>
</dbReference>
<keyword evidence="2" id="KW-1185">Reference proteome</keyword>
<dbReference type="SUPFAM" id="SSF51735">
    <property type="entry name" value="NAD(P)-binding Rossmann-fold domains"/>
    <property type="match status" value="1"/>
</dbReference>
<dbReference type="PRINTS" id="PR00081">
    <property type="entry name" value="GDHRDH"/>
</dbReference>
<name>A0A6A6GZ97_VIRVR</name>
<dbReference type="EMBL" id="ML991835">
    <property type="protein sequence ID" value="KAF2230820.1"/>
    <property type="molecule type" value="Genomic_DNA"/>
</dbReference>
<sequence length="242" mass="26408">MPNILITGAASGLGAEFMRLYCADSKNRVFACDKDPVLDIAENVVKSQGDITSLQYLSSLEELLKNIPIDLVIHSVGIRGLVPTVEAVHPTDVARAESLEVMNEDIIARTFQINTIGTFSLIKCLLPNLHQAYIANGRVCPKVIVMSSRMGSIGHNTSGGAYAYRMSKAALNAMIRSFSFDISYATFLMVHPGRVETGLTKSREEGAIEAEESVASMLKLINFADKPHSGKFVDRFGVEIPW</sequence>
<dbReference type="InterPro" id="IPR036291">
    <property type="entry name" value="NAD(P)-bd_dom_sf"/>
</dbReference>
<protein>
    <submittedName>
        <fullName evidence="1">NAD(P)-binding protein</fullName>
    </submittedName>
</protein>
<reference evidence="1" key="1">
    <citation type="journal article" date="2020" name="Stud. Mycol.">
        <title>101 Dothideomycetes genomes: a test case for predicting lifestyles and emergence of pathogens.</title>
        <authorList>
            <person name="Haridas S."/>
            <person name="Albert R."/>
            <person name="Binder M."/>
            <person name="Bloem J."/>
            <person name="Labutti K."/>
            <person name="Salamov A."/>
            <person name="Andreopoulos B."/>
            <person name="Baker S."/>
            <person name="Barry K."/>
            <person name="Bills G."/>
            <person name="Bluhm B."/>
            <person name="Cannon C."/>
            <person name="Castanera R."/>
            <person name="Culley D."/>
            <person name="Daum C."/>
            <person name="Ezra D."/>
            <person name="Gonzalez J."/>
            <person name="Henrissat B."/>
            <person name="Kuo A."/>
            <person name="Liang C."/>
            <person name="Lipzen A."/>
            <person name="Lutzoni F."/>
            <person name="Magnuson J."/>
            <person name="Mondo S."/>
            <person name="Nolan M."/>
            <person name="Ohm R."/>
            <person name="Pangilinan J."/>
            <person name="Park H.-J."/>
            <person name="Ramirez L."/>
            <person name="Alfaro M."/>
            <person name="Sun H."/>
            <person name="Tritt A."/>
            <person name="Yoshinaga Y."/>
            <person name="Zwiers L.-H."/>
            <person name="Turgeon B."/>
            <person name="Goodwin S."/>
            <person name="Spatafora J."/>
            <person name="Crous P."/>
            <person name="Grigoriev I."/>
        </authorList>
    </citation>
    <scope>NUCLEOTIDE SEQUENCE</scope>
    <source>
        <strain evidence="1">Tuck. ex Michener</strain>
    </source>
</reference>
<gene>
    <name evidence="1" type="ORF">EV356DRAFT_526395</name>
</gene>
<evidence type="ECO:0000313" key="2">
    <source>
        <dbReference type="Proteomes" id="UP000800092"/>
    </source>
</evidence>
<dbReference type="PANTHER" id="PTHR45458:SF1">
    <property type="entry name" value="SHORT CHAIN DEHYDROGENASE"/>
    <property type="match status" value="1"/>
</dbReference>
<dbReference type="Gene3D" id="3.40.50.720">
    <property type="entry name" value="NAD(P)-binding Rossmann-like Domain"/>
    <property type="match status" value="1"/>
</dbReference>
<dbReference type="OrthoDB" id="5296at2759"/>
<dbReference type="Proteomes" id="UP000800092">
    <property type="component" value="Unassembled WGS sequence"/>
</dbReference>
<dbReference type="CDD" id="cd05325">
    <property type="entry name" value="carb_red_sniffer_like_SDR_c"/>
    <property type="match status" value="1"/>
</dbReference>
<evidence type="ECO:0000313" key="1">
    <source>
        <dbReference type="EMBL" id="KAF2230820.1"/>
    </source>
</evidence>
<dbReference type="InterPro" id="IPR002347">
    <property type="entry name" value="SDR_fam"/>
</dbReference>
<accession>A0A6A6GZ97</accession>
<dbReference type="GO" id="GO:0016616">
    <property type="term" value="F:oxidoreductase activity, acting on the CH-OH group of donors, NAD or NADP as acceptor"/>
    <property type="evidence" value="ECO:0007669"/>
    <property type="project" value="TreeGrafter"/>
</dbReference>
<organism evidence="1 2">
    <name type="scientific">Viridothelium virens</name>
    <name type="common">Speckled blister lichen</name>
    <name type="synonym">Trypethelium virens</name>
    <dbReference type="NCBI Taxonomy" id="1048519"/>
    <lineage>
        <taxon>Eukaryota</taxon>
        <taxon>Fungi</taxon>
        <taxon>Dikarya</taxon>
        <taxon>Ascomycota</taxon>
        <taxon>Pezizomycotina</taxon>
        <taxon>Dothideomycetes</taxon>
        <taxon>Dothideomycetes incertae sedis</taxon>
        <taxon>Trypetheliales</taxon>
        <taxon>Trypetheliaceae</taxon>
        <taxon>Viridothelium</taxon>
    </lineage>
</organism>
<dbReference type="PANTHER" id="PTHR45458">
    <property type="entry name" value="SHORT-CHAIN DEHYDROGENASE/REDUCTASE SDR"/>
    <property type="match status" value="1"/>
</dbReference>
<proteinExistence type="predicted"/>